<comment type="caution">
    <text evidence="2">The sequence shown here is derived from an EMBL/GenBank/DDBJ whole genome shotgun (WGS) entry which is preliminary data.</text>
</comment>
<accession>A0A9J6GA42</accession>
<organism evidence="2 3">
    <name type="scientific">Haemaphysalis longicornis</name>
    <name type="common">Bush tick</name>
    <dbReference type="NCBI Taxonomy" id="44386"/>
    <lineage>
        <taxon>Eukaryota</taxon>
        <taxon>Metazoa</taxon>
        <taxon>Ecdysozoa</taxon>
        <taxon>Arthropoda</taxon>
        <taxon>Chelicerata</taxon>
        <taxon>Arachnida</taxon>
        <taxon>Acari</taxon>
        <taxon>Parasitiformes</taxon>
        <taxon>Ixodida</taxon>
        <taxon>Ixodoidea</taxon>
        <taxon>Ixodidae</taxon>
        <taxon>Haemaphysalinae</taxon>
        <taxon>Haemaphysalis</taxon>
    </lineage>
</organism>
<feature type="region of interest" description="Disordered" evidence="1">
    <location>
        <begin position="162"/>
        <end position="219"/>
    </location>
</feature>
<sequence>MHKAAHLLKAFYPQMLHVTCLAHVLHRVCEELSKHFTDVNELIGSAKAVFLKAPRVAVTKAQAVLSVNSPLGDLAYLCANFTFLADSIKKLESVGETLVSNVALIVHAQERITTAPEGPVAEKARAKLKSVLDKNKGFSVLKEASEVLACCPACEHHVESLDFHRRPPGPTRLSRADLPYPGRRHTNAPCGTTAGPRRSLFFPHSPENNHRPRHSSIPT</sequence>
<dbReference type="AlphaFoldDB" id="A0A9J6GA42"/>
<proteinExistence type="predicted"/>
<evidence type="ECO:0000256" key="1">
    <source>
        <dbReference type="SAM" id="MobiDB-lite"/>
    </source>
</evidence>
<dbReference type="Proteomes" id="UP000821853">
    <property type="component" value="Chromosome 3"/>
</dbReference>
<evidence type="ECO:0000313" key="2">
    <source>
        <dbReference type="EMBL" id="KAH9372221.1"/>
    </source>
</evidence>
<protein>
    <recommendedName>
        <fullName evidence="4">DUF659 domain-containing protein</fullName>
    </recommendedName>
</protein>
<evidence type="ECO:0008006" key="4">
    <source>
        <dbReference type="Google" id="ProtNLM"/>
    </source>
</evidence>
<dbReference type="OMA" id="CEHHVES"/>
<evidence type="ECO:0000313" key="3">
    <source>
        <dbReference type="Proteomes" id="UP000821853"/>
    </source>
</evidence>
<name>A0A9J6GA42_HAELO</name>
<gene>
    <name evidence="2" type="ORF">HPB48_003428</name>
</gene>
<dbReference type="VEuPathDB" id="VectorBase:HLOH_050332"/>
<dbReference type="EMBL" id="JABSTR010000005">
    <property type="protein sequence ID" value="KAH9372221.1"/>
    <property type="molecule type" value="Genomic_DNA"/>
</dbReference>
<reference evidence="2 3" key="1">
    <citation type="journal article" date="2020" name="Cell">
        <title>Large-Scale Comparative Analyses of Tick Genomes Elucidate Their Genetic Diversity and Vector Capacities.</title>
        <authorList>
            <consortium name="Tick Genome and Microbiome Consortium (TIGMIC)"/>
            <person name="Jia N."/>
            <person name="Wang J."/>
            <person name="Shi W."/>
            <person name="Du L."/>
            <person name="Sun Y."/>
            <person name="Zhan W."/>
            <person name="Jiang J.F."/>
            <person name="Wang Q."/>
            <person name="Zhang B."/>
            <person name="Ji P."/>
            <person name="Bell-Sakyi L."/>
            <person name="Cui X.M."/>
            <person name="Yuan T.T."/>
            <person name="Jiang B.G."/>
            <person name="Yang W.F."/>
            <person name="Lam T.T."/>
            <person name="Chang Q.C."/>
            <person name="Ding S.J."/>
            <person name="Wang X.J."/>
            <person name="Zhu J.G."/>
            <person name="Ruan X.D."/>
            <person name="Zhao L."/>
            <person name="Wei J.T."/>
            <person name="Ye R.Z."/>
            <person name="Que T.C."/>
            <person name="Du C.H."/>
            <person name="Zhou Y.H."/>
            <person name="Cheng J.X."/>
            <person name="Dai P.F."/>
            <person name="Guo W.B."/>
            <person name="Han X.H."/>
            <person name="Huang E.J."/>
            <person name="Li L.F."/>
            <person name="Wei W."/>
            <person name="Gao Y.C."/>
            <person name="Liu J.Z."/>
            <person name="Shao H.Z."/>
            <person name="Wang X."/>
            <person name="Wang C.C."/>
            <person name="Yang T.C."/>
            <person name="Huo Q.B."/>
            <person name="Li W."/>
            <person name="Chen H.Y."/>
            <person name="Chen S.E."/>
            <person name="Zhou L.G."/>
            <person name="Ni X.B."/>
            <person name="Tian J.H."/>
            <person name="Sheng Y."/>
            <person name="Liu T."/>
            <person name="Pan Y.S."/>
            <person name="Xia L.Y."/>
            <person name="Li J."/>
            <person name="Zhao F."/>
            <person name="Cao W.C."/>
        </authorList>
    </citation>
    <scope>NUCLEOTIDE SEQUENCE [LARGE SCALE GENOMIC DNA]</scope>
    <source>
        <strain evidence="2">HaeL-2018</strain>
    </source>
</reference>
<keyword evidence="3" id="KW-1185">Reference proteome</keyword>
<dbReference type="OrthoDB" id="6538022at2759"/>